<keyword evidence="6" id="KW-1133">Transmembrane helix</keyword>
<dbReference type="HOGENOM" id="CLU_001859_2_3_1"/>
<protein>
    <recommendedName>
        <fullName evidence="10">Beta-glucosidase</fullName>
    </recommendedName>
</protein>
<evidence type="ECO:0000256" key="2">
    <source>
        <dbReference type="ARBA" id="ARBA00022729"/>
    </source>
</evidence>
<dbReference type="InterPro" id="IPR017853">
    <property type="entry name" value="GH"/>
</dbReference>
<organism evidence="8 9">
    <name type="scientific">Oryza rufipogon</name>
    <name type="common">Brownbeard rice</name>
    <name type="synonym">Asian wild rice</name>
    <dbReference type="NCBI Taxonomy" id="4529"/>
    <lineage>
        <taxon>Eukaryota</taxon>
        <taxon>Viridiplantae</taxon>
        <taxon>Streptophyta</taxon>
        <taxon>Embryophyta</taxon>
        <taxon>Tracheophyta</taxon>
        <taxon>Spermatophyta</taxon>
        <taxon>Magnoliopsida</taxon>
        <taxon>Liliopsida</taxon>
        <taxon>Poales</taxon>
        <taxon>Poaceae</taxon>
        <taxon>BOP clade</taxon>
        <taxon>Oryzoideae</taxon>
        <taxon>Oryzeae</taxon>
        <taxon>Oryzinae</taxon>
        <taxon>Oryza</taxon>
    </lineage>
</organism>
<keyword evidence="2 7" id="KW-0732">Signal</keyword>
<evidence type="ECO:0000256" key="7">
    <source>
        <dbReference type="SAM" id="SignalP"/>
    </source>
</evidence>
<evidence type="ECO:0008006" key="10">
    <source>
        <dbReference type="Google" id="ProtNLM"/>
    </source>
</evidence>
<evidence type="ECO:0000256" key="1">
    <source>
        <dbReference type="ARBA" id="ARBA00010838"/>
    </source>
</evidence>
<dbReference type="EnsemblPlants" id="ORUFI04G17260.1">
    <property type="protein sequence ID" value="ORUFI04G17260.1"/>
    <property type="gene ID" value="ORUFI04G17260"/>
</dbReference>
<dbReference type="GO" id="GO:0033907">
    <property type="term" value="F:beta-D-fucosidase activity"/>
    <property type="evidence" value="ECO:0007669"/>
    <property type="project" value="UniProtKB-ARBA"/>
</dbReference>
<keyword evidence="6" id="KW-0812">Transmembrane</keyword>
<keyword evidence="4" id="KW-1015">Disulfide bond</keyword>
<dbReference type="AlphaFoldDB" id="A0A0E0PAG5"/>
<dbReference type="FunFam" id="3.20.20.80:FF:000020">
    <property type="entry name" value="Beta-glucosidase 12"/>
    <property type="match status" value="2"/>
</dbReference>
<feature type="chain" id="PRO_5002369943" description="Beta-glucosidase" evidence="7">
    <location>
        <begin position="29"/>
        <end position="953"/>
    </location>
</feature>
<dbReference type="PANTHER" id="PTHR10353">
    <property type="entry name" value="GLYCOSYL HYDROLASE"/>
    <property type="match status" value="1"/>
</dbReference>
<dbReference type="GO" id="GO:0005975">
    <property type="term" value="P:carbohydrate metabolic process"/>
    <property type="evidence" value="ECO:0007669"/>
    <property type="project" value="InterPro"/>
</dbReference>
<dbReference type="InterPro" id="IPR001360">
    <property type="entry name" value="Glyco_hydro_1"/>
</dbReference>
<sequence>MEVMAVAGAMVMSGALLLLHLLAFTCVACNGGSELPPISRRSFPKGFIFGTSSSSYQTKSLTEAMAMWLATATISTSMKEMGMDAYRFSISWSRILPNGSLSGGVNREGISYYNNLINELLSKGVQPFVTLFHWDSPQALEDKYKGFLSPNIINDYKEYAETCFKEFGDRVKHWITFNEPWTFCSMGYASGIMAPGRCSSWEVGKCRVGDSGREPYTACHHQLLAHAETVRLYKEKYQFTEGNALQKGKIGIILNADWFVPLSQSKSSSDAARRALDFMLGWFMDPLIRGDYPLSMRELVGNRLPEFSKEQSGMVKGAFDFIGLNYYTSSYADNDPPSHGHNNSYNTDAHAKITGICEMLLYVKENYGNPTIYITENGVDEVNNKTMPLEEALKDDTRIEYYHKHLLALLSAMRDGANVKGYFAWSLLDNFEWAEGYTVRFGINFVDYDDGMKRYPKNSARWFKKFLQKSNRDGNKRLKRVMAVAGAMVMSGGVLLLLLAFTCAAYNDAGELPPISRRSFPKGFIFGTSSSSYQTKSPTRATGMEDVRIMKEMGMDAYRFSISWSRILPNGSLSGGVNREGINYYNNLINELLSKEVQPFATLFHFDTPQALEDKYKGFLSPNIINDYKDYAEICFKEFGDRVKHWITFNEPWNFCSMGYASGTMAPGRCSSWEKGKCRVGDSGREPYTACHHQLLAHAETVRLYKEKYQFTEEAIRQSPFIRDNNLNRRSAKIGIILNSEWFVPFSQSKSSNDAARRVLDFMLGWFMDPLIRGDYPLSMRELVGNRLPEFSKEQSEMVKGAFDFIGLNYYASSYADNDPPSYGHNNSYNTDSHAKITGLRELLLHIKENYGNPTIYITENGVDEINNKTMRLKEALKDDIRIEYYHKHLLALLSAMRDGANVKGYFAWSLLDNFEWSEGYTVRFGINFVDYDNGMKRYPKNSARWFKKFLRK</sequence>
<dbReference type="PRINTS" id="PR00131">
    <property type="entry name" value="GLHYDRLASE1"/>
</dbReference>
<dbReference type="Pfam" id="PF00232">
    <property type="entry name" value="Glyco_hydro_1"/>
    <property type="match status" value="2"/>
</dbReference>
<dbReference type="PANTHER" id="PTHR10353:SF154">
    <property type="entry name" value="BETA-GLUCOSIDASE 9-RELATED"/>
    <property type="match status" value="1"/>
</dbReference>
<dbReference type="Gene3D" id="3.20.20.80">
    <property type="entry name" value="Glycosidases"/>
    <property type="match status" value="2"/>
</dbReference>
<evidence type="ECO:0000313" key="9">
    <source>
        <dbReference type="Proteomes" id="UP000008022"/>
    </source>
</evidence>
<dbReference type="SUPFAM" id="SSF51445">
    <property type="entry name" value="(Trans)glycosidases"/>
    <property type="match status" value="2"/>
</dbReference>
<dbReference type="Gramene" id="ORUFI04G17260.1">
    <property type="protein sequence ID" value="ORUFI04G17260.1"/>
    <property type="gene ID" value="ORUFI04G17260"/>
</dbReference>
<dbReference type="eggNOG" id="KOG0626">
    <property type="taxonomic scope" value="Eukaryota"/>
</dbReference>
<name>A0A0E0PAG5_ORYRU</name>
<proteinExistence type="inferred from homology"/>
<dbReference type="Proteomes" id="UP000008022">
    <property type="component" value="Unassembled WGS sequence"/>
</dbReference>
<dbReference type="STRING" id="4529.A0A0E0PAG5"/>
<dbReference type="OMA" id="RKPHCVD"/>
<evidence type="ECO:0000256" key="6">
    <source>
        <dbReference type="SAM" id="Phobius"/>
    </source>
</evidence>
<reference evidence="8" key="2">
    <citation type="submission" date="2015-06" db="UniProtKB">
        <authorList>
            <consortium name="EnsemblPlants"/>
        </authorList>
    </citation>
    <scope>IDENTIFICATION</scope>
</reference>
<evidence type="ECO:0000256" key="4">
    <source>
        <dbReference type="ARBA" id="ARBA00023157"/>
    </source>
</evidence>
<dbReference type="GO" id="GO:0008422">
    <property type="term" value="F:beta-glucosidase activity"/>
    <property type="evidence" value="ECO:0007669"/>
    <property type="project" value="UniProtKB-ARBA"/>
</dbReference>
<accession>A0A0E0PAG5</accession>
<keyword evidence="6" id="KW-0472">Membrane</keyword>
<keyword evidence="5" id="KW-0325">Glycoprotein</keyword>
<feature type="signal peptide" evidence="7">
    <location>
        <begin position="1"/>
        <end position="28"/>
    </location>
</feature>
<feature type="transmembrane region" description="Helical" evidence="6">
    <location>
        <begin position="481"/>
        <end position="507"/>
    </location>
</feature>
<evidence type="ECO:0000256" key="3">
    <source>
        <dbReference type="ARBA" id="ARBA00022801"/>
    </source>
</evidence>
<reference evidence="9" key="1">
    <citation type="submission" date="2013-06" db="EMBL/GenBank/DDBJ databases">
        <authorList>
            <person name="Zhao Q."/>
        </authorList>
    </citation>
    <scope>NUCLEOTIDE SEQUENCE</scope>
    <source>
        <strain evidence="9">cv. W1943</strain>
    </source>
</reference>
<evidence type="ECO:0000313" key="8">
    <source>
        <dbReference type="EnsemblPlants" id="ORUFI04G17260.1"/>
    </source>
</evidence>
<comment type="similarity">
    <text evidence="1">Belongs to the glycosyl hydrolase 1 family.</text>
</comment>
<keyword evidence="3" id="KW-0378">Hydrolase</keyword>
<dbReference type="GO" id="GO:0004565">
    <property type="term" value="F:beta-galactosidase activity"/>
    <property type="evidence" value="ECO:0007669"/>
    <property type="project" value="UniProtKB-ARBA"/>
</dbReference>
<evidence type="ECO:0000256" key="5">
    <source>
        <dbReference type="ARBA" id="ARBA00023180"/>
    </source>
</evidence>
<keyword evidence="9" id="KW-1185">Reference proteome</keyword>